<evidence type="ECO:0000313" key="4">
    <source>
        <dbReference type="Proteomes" id="UP000608850"/>
    </source>
</evidence>
<dbReference type="PANTHER" id="PTHR43056:SF10">
    <property type="entry name" value="COCE_NOND FAMILY, PUTATIVE (AFU_ORTHOLOGUE AFUA_7G00600)-RELATED"/>
    <property type="match status" value="1"/>
</dbReference>
<dbReference type="InterPro" id="IPR050585">
    <property type="entry name" value="Xaa-Pro_dipeptidyl-ppase/CocE"/>
</dbReference>
<dbReference type="GO" id="GO:0008239">
    <property type="term" value="F:dipeptidyl-peptidase activity"/>
    <property type="evidence" value="ECO:0007669"/>
    <property type="project" value="InterPro"/>
</dbReference>
<dbReference type="AlphaFoldDB" id="A0A830GDY4"/>
<keyword evidence="4" id="KW-1185">Reference proteome</keyword>
<dbReference type="InterPro" id="IPR013736">
    <property type="entry name" value="Xaa-Pro_dipept_C"/>
</dbReference>
<dbReference type="PANTHER" id="PTHR43056">
    <property type="entry name" value="PEPTIDASE S9 PROLYL OLIGOPEPTIDASE"/>
    <property type="match status" value="1"/>
</dbReference>
<dbReference type="Proteomes" id="UP000608850">
    <property type="component" value="Unassembled WGS sequence"/>
</dbReference>
<dbReference type="Pfam" id="PF02129">
    <property type="entry name" value="Peptidase_S15"/>
    <property type="match status" value="1"/>
</dbReference>
<accession>A0A830GDY4</accession>
<reference evidence="3 4" key="1">
    <citation type="journal article" date="2019" name="Int. J. Syst. Evol. Microbiol.">
        <title>The Global Catalogue of Microorganisms (GCM) 10K type strain sequencing project: providing services to taxonomists for standard genome sequencing and annotation.</title>
        <authorList>
            <consortium name="The Broad Institute Genomics Platform"/>
            <consortium name="The Broad Institute Genome Sequencing Center for Infectious Disease"/>
            <person name="Wu L."/>
            <person name="Ma J."/>
        </authorList>
    </citation>
    <scope>NUCLEOTIDE SEQUENCE [LARGE SCALE GENOMIC DNA]</scope>
    <source>
        <strain evidence="3 4">JCM 16331</strain>
    </source>
</reference>
<dbReference type="InterPro" id="IPR000383">
    <property type="entry name" value="Xaa-Pro-like_dom"/>
</dbReference>
<dbReference type="NCBIfam" id="TIGR00976">
    <property type="entry name" value="CocE_NonD"/>
    <property type="match status" value="1"/>
</dbReference>
<dbReference type="InterPro" id="IPR005674">
    <property type="entry name" value="CocE/Ser_esterase"/>
</dbReference>
<feature type="domain" description="Xaa-Pro dipeptidyl-peptidase C-terminal" evidence="2">
    <location>
        <begin position="406"/>
        <end position="619"/>
    </location>
</feature>
<dbReference type="Gene3D" id="2.60.120.260">
    <property type="entry name" value="Galactose-binding domain-like"/>
    <property type="match status" value="1"/>
</dbReference>
<dbReference type="RefSeq" id="WP_188879784.1">
    <property type="nucleotide sequence ID" value="NZ_BMOQ01000008.1"/>
</dbReference>
<protein>
    <recommendedName>
        <fullName evidence="2">Xaa-Pro dipeptidyl-peptidase C-terminal domain-containing protein</fullName>
    </recommendedName>
</protein>
<dbReference type="OrthoDB" id="189882at2157"/>
<dbReference type="SUPFAM" id="SSF53474">
    <property type="entry name" value="alpha/beta-Hydrolases"/>
    <property type="match status" value="1"/>
</dbReference>
<sequence length="651" mass="72399">MDETDGEPKRYDADDITFIAEEYRPRPTQIDPEAAAELGDVTNAYFDGYPQLVAGEPPSTDLDTDYDGPSDVEAGSDEARLDAGIDIERDVMVSLHDDAELAVNTYRPSEVGDDGVPALLAWGMWGKDAQEAVFWLRDHPQPYQEAPFWDGSLEAGDTPYLVEQGYAHVVPDPRGIGESGGGPVKNLFDLHDAADITDLVEWIADRSWCDGTVGMIGPSSFAFSQAMAGQDPPDALEALFPIAFWFPGDYTFTGMRDTSLYNIFHGGHMYDSTHPLSLDEYDSPMTKDALDDDEFDALIETVTSDPDVKYNPKYLTAFQYPEKDPMAFDLFVNEWFQPHGAPGDISELDMPTYVGGVLPGGAHHRLYWSAFEAWERMGTPDDEKKLIVLPPGELARPWVDYQDEVVRWNDELLGDGETGILDEPAVKTYVMGVDKWTFEHDWPPERTEWTEKHLHADGSLSNDEPDGGDVSWYQPLPLDDSEVTCVTFSETMDEPLELIGPIALHLEAAIDDEDTNWIVDLVDVGPDGERQLVSQGWLRASYSGLDEDASMRGWPIHTTEQTPVNAGEIRQYDIAMAPTAAVIEEGHELRLVVRNQDDMTSQLADRGVYFLPLMRDVTHTIETDGGSYLDLPVTGRGDEIRDRLDNGAALD</sequence>
<comment type="caution">
    <text evidence="3">The sequence shown here is derived from an EMBL/GenBank/DDBJ whole genome shotgun (WGS) entry which is preliminary data.</text>
</comment>
<dbReference type="InterPro" id="IPR008979">
    <property type="entry name" value="Galactose-bd-like_sf"/>
</dbReference>
<proteinExistence type="predicted"/>
<dbReference type="InterPro" id="IPR029058">
    <property type="entry name" value="AB_hydrolase_fold"/>
</dbReference>
<dbReference type="SUPFAM" id="SSF49785">
    <property type="entry name" value="Galactose-binding domain-like"/>
    <property type="match status" value="1"/>
</dbReference>
<name>A0A830GDY4_9EURY</name>
<evidence type="ECO:0000313" key="3">
    <source>
        <dbReference type="EMBL" id="GGN24635.1"/>
    </source>
</evidence>
<evidence type="ECO:0000256" key="1">
    <source>
        <dbReference type="ARBA" id="ARBA00022801"/>
    </source>
</evidence>
<dbReference type="Gene3D" id="3.40.50.1820">
    <property type="entry name" value="alpha/beta hydrolase"/>
    <property type="match status" value="2"/>
</dbReference>
<dbReference type="EMBL" id="BMOQ01000008">
    <property type="protein sequence ID" value="GGN24635.1"/>
    <property type="molecule type" value="Genomic_DNA"/>
</dbReference>
<keyword evidence="1" id="KW-0378">Hydrolase</keyword>
<dbReference type="SMART" id="SM00939">
    <property type="entry name" value="PepX_C"/>
    <property type="match status" value="1"/>
</dbReference>
<organism evidence="3 4">
    <name type="scientific">Halarchaeum nitratireducens</name>
    <dbReference type="NCBI Taxonomy" id="489913"/>
    <lineage>
        <taxon>Archaea</taxon>
        <taxon>Methanobacteriati</taxon>
        <taxon>Methanobacteriota</taxon>
        <taxon>Stenosarchaea group</taxon>
        <taxon>Halobacteria</taxon>
        <taxon>Halobacteriales</taxon>
        <taxon>Halobacteriaceae</taxon>
    </lineage>
</organism>
<evidence type="ECO:0000259" key="2">
    <source>
        <dbReference type="SMART" id="SM00939"/>
    </source>
</evidence>
<dbReference type="Pfam" id="PF08530">
    <property type="entry name" value="PepX_C"/>
    <property type="match status" value="1"/>
</dbReference>
<gene>
    <name evidence="3" type="ORF">GCM10009021_28060</name>
</gene>